<feature type="transmembrane region" description="Helical" evidence="2">
    <location>
        <begin position="188"/>
        <end position="206"/>
    </location>
</feature>
<name>A0A166P3X4_9AGAM</name>
<feature type="transmembrane region" description="Helical" evidence="2">
    <location>
        <begin position="151"/>
        <end position="168"/>
    </location>
</feature>
<keyword evidence="2" id="KW-1133">Transmembrane helix</keyword>
<keyword evidence="2" id="KW-0472">Membrane</keyword>
<keyword evidence="4" id="KW-1185">Reference proteome</keyword>
<evidence type="ECO:0000313" key="4">
    <source>
        <dbReference type="Proteomes" id="UP000076532"/>
    </source>
</evidence>
<protein>
    <submittedName>
        <fullName evidence="3">Uncharacterized protein</fullName>
    </submittedName>
</protein>
<feature type="transmembrane region" description="Helical" evidence="2">
    <location>
        <begin position="77"/>
        <end position="101"/>
    </location>
</feature>
<feature type="transmembrane region" description="Helical" evidence="2">
    <location>
        <begin position="879"/>
        <end position="900"/>
    </location>
</feature>
<feature type="transmembrane region" description="Helical" evidence="2">
    <location>
        <begin position="1215"/>
        <end position="1238"/>
    </location>
</feature>
<dbReference type="Proteomes" id="UP000076532">
    <property type="component" value="Unassembled WGS sequence"/>
</dbReference>
<proteinExistence type="predicted"/>
<organism evidence="3 4">
    <name type="scientific">Athelia psychrophila</name>
    <dbReference type="NCBI Taxonomy" id="1759441"/>
    <lineage>
        <taxon>Eukaryota</taxon>
        <taxon>Fungi</taxon>
        <taxon>Dikarya</taxon>
        <taxon>Basidiomycota</taxon>
        <taxon>Agaricomycotina</taxon>
        <taxon>Agaricomycetes</taxon>
        <taxon>Agaricomycetidae</taxon>
        <taxon>Atheliales</taxon>
        <taxon>Atheliaceae</taxon>
        <taxon>Athelia</taxon>
    </lineage>
</organism>
<dbReference type="STRING" id="436010.A0A166P3X4"/>
<feature type="transmembrane region" description="Helical" evidence="2">
    <location>
        <begin position="227"/>
        <end position="248"/>
    </location>
</feature>
<evidence type="ECO:0000256" key="2">
    <source>
        <dbReference type="SAM" id="Phobius"/>
    </source>
</evidence>
<feature type="transmembrane region" description="Helical" evidence="2">
    <location>
        <begin position="794"/>
        <end position="818"/>
    </location>
</feature>
<feature type="region of interest" description="Disordered" evidence="1">
    <location>
        <begin position="18"/>
        <end position="45"/>
    </location>
</feature>
<keyword evidence="2" id="KW-0812">Transmembrane</keyword>
<dbReference type="EMBL" id="KV417519">
    <property type="protein sequence ID" value="KZP25690.1"/>
    <property type="molecule type" value="Genomic_DNA"/>
</dbReference>
<dbReference type="OrthoDB" id="3357029at2759"/>
<feature type="transmembrane region" description="Helical" evidence="2">
    <location>
        <begin position="734"/>
        <end position="757"/>
    </location>
</feature>
<gene>
    <name evidence="3" type="ORF">FIBSPDRAFT_1041294</name>
</gene>
<evidence type="ECO:0000313" key="3">
    <source>
        <dbReference type="EMBL" id="KZP25690.1"/>
    </source>
</evidence>
<sequence>MDTDAGLSKPLFSREDEFPRHKYDEELFDPFEEREEKTDPYSHVYPPGAQSSDVALTSHKPHSWDVPDRSEYPAIPFLVRLPALVIAFGAAGLGGAIIIWVSSRRYDVSTAIVSGASFPGKIVVWEPTSLGAFSDGSVAVGLIMSSITTQFLSWSGSYLLSIVAYRLGADWYRVSQNNGSRNELPTPLQYGMVMDLLSAGGIMTIARSAKYLQRNRGRSTLKLLKDAFAFMITIFLLGRLVGLTDLILHSTTKTTALPGLPGNNTQAFGTAFNESAVALGNSGYIQRQGALAAINSSSTHQIFTLGLDDQMAYIARLSSGLPSDVSFIASSLGIVSQCEPITVQCFSLPSTLRPTPMTENGADPFDCSPAGYPAFTHTSNFTMPNMLGTTTEYLNGTAQGSAPLSLAHNPFTAIFINYILGGSAPDTFQYYNDSLIEAFKGYRIIAACNISVYDIVLRYAQGNYTLDGKTPSTPNLASFLVQPLSLYDPQVETNNQENTFIAALTNNIITCTAANRDELGQFLSGEMARLLLAYSSGYLQPTSAIASGSVGIITLYPIVPLACTLVSIFAYAGMALFVFFWSTTKVSAGAAPGMTIYANKQQLCLGLAANAYLYVVKPATLVAQLCRRLQGFAHPKRGESAEGWVRDSVNDLFDENATRVVSRLSMGMASHGSRRVHLSVVDSARTAENSARGVAFARVDFSSREPTAEESLLIPRTRRPPGTGPAKIRIPFTWLVPILAVAAVSFMLATGLLVWLFSRRYHSIVLPFSGVLSSSSIAVREPSKNSDEDPHGTILVGLLISSVTTQFVSLTGPLLLVAAASRIGLDWLGATIALQLDSLPSAQQYGHILNLLQSGGWGALQRVSSYLLRRERRPQAPRMLIQAFAAFSTIYTLMHLIGLADLALHSTTTTDTVSAVNRVDTSASAYAYGTEVNMTKLYPPEDLIPSLGTYQEGISTAENRSAINQVFSLDSEMQMAYIARLSSSIPGDISFLASTFGVESQCSSITHQCFNASQAQDINSGLNCSDAGYPYIASASKIPVVLAAQSQYDNFTGLENPFTVFYENYLLQTPDAYQYGELLLNVNMANESQGSYLIMTCNITLYNLTLQYTQGNYMVVNKTVTEGLATPFLGITLQQNKTGYRPDWESNINMSQPIIPRLAADIEDLANVNAADFFRTISPNIARYLLSYSAGVLQPANAAIVATDGVVSRYRTAALAAYILLVYLYAIVAFVIFAWAFMGRITIDEHSLNARGISGASILEQARNLISQPSALVDALFEQRSNGDENREALADRTRLSIGFRSTSVVNQGETQERLTYGVWVDEGSNL</sequence>
<evidence type="ECO:0000256" key="1">
    <source>
        <dbReference type="SAM" id="MobiDB-lite"/>
    </source>
</evidence>
<accession>A0A166P3X4</accession>
<reference evidence="3 4" key="1">
    <citation type="journal article" date="2016" name="Mol. Biol. Evol.">
        <title>Comparative Genomics of Early-Diverging Mushroom-Forming Fungi Provides Insights into the Origins of Lignocellulose Decay Capabilities.</title>
        <authorList>
            <person name="Nagy L.G."/>
            <person name="Riley R."/>
            <person name="Tritt A."/>
            <person name="Adam C."/>
            <person name="Daum C."/>
            <person name="Floudas D."/>
            <person name="Sun H."/>
            <person name="Yadav J.S."/>
            <person name="Pangilinan J."/>
            <person name="Larsson K.H."/>
            <person name="Matsuura K."/>
            <person name="Barry K."/>
            <person name="Labutti K."/>
            <person name="Kuo R."/>
            <person name="Ohm R.A."/>
            <person name="Bhattacharya S.S."/>
            <person name="Shirouzu T."/>
            <person name="Yoshinaga Y."/>
            <person name="Martin F.M."/>
            <person name="Grigoriev I.V."/>
            <person name="Hibbett D.S."/>
        </authorList>
    </citation>
    <scope>NUCLEOTIDE SEQUENCE [LARGE SCALE GENOMIC DNA]</scope>
    <source>
        <strain evidence="3 4">CBS 109695</strain>
    </source>
</reference>
<feature type="transmembrane region" description="Helical" evidence="2">
    <location>
        <begin position="555"/>
        <end position="581"/>
    </location>
</feature>